<reference evidence="1" key="1">
    <citation type="submission" date="2006-10" db="EMBL/GenBank/DDBJ databases">
        <authorList>
            <person name="Amadeo P."/>
            <person name="Zhao Q."/>
            <person name="Wortman J."/>
            <person name="Fraser-Liggett C."/>
            <person name="Carlton J."/>
        </authorList>
    </citation>
    <scope>NUCLEOTIDE SEQUENCE</scope>
    <source>
        <strain evidence="1">G3</strain>
    </source>
</reference>
<proteinExistence type="predicted"/>
<protein>
    <submittedName>
        <fullName evidence="1">Uncharacterized protein</fullName>
    </submittedName>
</protein>
<dbReference type="EMBL" id="DS113180">
    <property type="protein sequence ID" value="EAY23011.1"/>
    <property type="molecule type" value="Genomic_DNA"/>
</dbReference>
<dbReference type="VEuPathDB" id="TrichDB:TVAGG3_0528780"/>
<name>A2D8Y5_TRIV3</name>
<dbReference type="Proteomes" id="UP000001542">
    <property type="component" value="Unassembled WGS sequence"/>
</dbReference>
<evidence type="ECO:0000313" key="1">
    <source>
        <dbReference type="EMBL" id="EAY23011.1"/>
    </source>
</evidence>
<dbReference type="OrthoDB" id="10453444at2759"/>
<organism evidence="1 2">
    <name type="scientific">Trichomonas vaginalis (strain ATCC PRA-98 / G3)</name>
    <dbReference type="NCBI Taxonomy" id="412133"/>
    <lineage>
        <taxon>Eukaryota</taxon>
        <taxon>Metamonada</taxon>
        <taxon>Parabasalia</taxon>
        <taxon>Trichomonadida</taxon>
        <taxon>Trichomonadidae</taxon>
        <taxon>Trichomonas</taxon>
    </lineage>
</organism>
<dbReference type="KEGG" id="tva:5468570"/>
<keyword evidence="2" id="KW-1185">Reference proteome</keyword>
<gene>
    <name evidence="1" type="ORF">TVAG_182470</name>
</gene>
<sequence>MDESGRRTRWGTQIKQLFGNEFYDHVIYYDVVGCSFKNSLQFIVITDLHLYIYDLNAKVVPEPFCKLWDIMEIDSDHETPETFRLYPEYKPHRIIICVDGLYHALYTFETGTDLYWRLSNSVENAKRHKIVQRDSGTKEPDEIRLITIDGKEISLHNYYVQKFNKIASHVIHETVHESRMKAMAELEEISNQYFAIRIIFFQSSYLVQYLMDTLSFLSDYHSVPPQITSSRVQQVQLIKTILDTFQFYLRGSASVHDALRLISFNSGEHFKTLLRSCFKVEYFIISQPKRTSFFITKNTNQEKYMTELQAVEMAVPSLCYHLYGLSNISVRKMSNTAQTLFQAIITEEADDIIRGALHTIAFMTVQLGYLLKETQVNDIIAYTFHDHIWFVDYMCTKFPAAALMVKNEFEVELNFILTEERVSKETFQHFLLYEELIKVLRHLKQVLKQTVQPRGLMQNLPVQFR</sequence>
<dbReference type="RefSeq" id="XP_001583997.1">
    <property type="nucleotide sequence ID" value="XM_001583947.1"/>
</dbReference>
<reference evidence="1" key="2">
    <citation type="journal article" date="2007" name="Science">
        <title>Draft genome sequence of the sexually transmitted pathogen Trichomonas vaginalis.</title>
        <authorList>
            <person name="Carlton J.M."/>
            <person name="Hirt R.P."/>
            <person name="Silva J.C."/>
            <person name="Delcher A.L."/>
            <person name="Schatz M."/>
            <person name="Zhao Q."/>
            <person name="Wortman J.R."/>
            <person name="Bidwell S.L."/>
            <person name="Alsmark U.C.M."/>
            <person name="Besteiro S."/>
            <person name="Sicheritz-Ponten T."/>
            <person name="Noel C.J."/>
            <person name="Dacks J.B."/>
            <person name="Foster P.G."/>
            <person name="Simillion C."/>
            <person name="Van de Peer Y."/>
            <person name="Miranda-Saavedra D."/>
            <person name="Barton G.J."/>
            <person name="Westrop G.D."/>
            <person name="Mueller S."/>
            <person name="Dessi D."/>
            <person name="Fiori P.L."/>
            <person name="Ren Q."/>
            <person name="Paulsen I."/>
            <person name="Zhang H."/>
            <person name="Bastida-Corcuera F.D."/>
            <person name="Simoes-Barbosa A."/>
            <person name="Brown M.T."/>
            <person name="Hayes R.D."/>
            <person name="Mukherjee M."/>
            <person name="Okumura C.Y."/>
            <person name="Schneider R."/>
            <person name="Smith A.J."/>
            <person name="Vanacova S."/>
            <person name="Villalvazo M."/>
            <person name="Haas B.J."/>
            <person name="Pertea M."/>
            <person name="Feldblyum T.V."/>
            <person name="Utterback T.R."/>
            <person name="Shu C.L."/>
            <person name="Osoegawa K."/>
            <person name="de Jong P.J."/>
            <person name="Hrdy I."/>
            <person name="Horvathova L."/>
            <person name="Zubacova Z."/>
            <person name="Dolezal P."/>
            <person name="Malik S.B."/>
            <person name="Logsdon J.M. Jr."/>
            <person name="Henze K."/>
            <person name="Gupta A."/>
            <person name="Wang C.C."/>
            <person name="Dunne R.L."/>
            <person name="Upcroft J.A."/>
            <person name="Upcroft P."/>
            <person name="White O."/>
            <person name="Salzberg S.L."/>
            <person name="Tang P."/>
            <person name="Chiu C.-H."/>
            <person name="Lee Y.-S."/>
            <person name="Embley T.M."/>
            <person name="Coombs G.H."/>
            <person name="Mottram J.C."/>
            <person name="Tachezy J."/>
            <person name="Fraser-Liggett C.M."/>
            <person name="Johnson P.J."/>
        </authorList>
    </citation>
    <scope>NUCLEOTIDE SEQUENCE [LARGE SCALE GENOMIC DNA]</scope>
    <source>
        <strain evidence="1">G3</strain>
    </source>
</reference>
<dbReference type="VEuPathDB" id="TrichDB:TVAG_182470"/>
<accession>A2D8Y5</accession>
<dbReference type="InParanoid" id="A2D8Y5"/>
<evidence type="ECO:0000313" key="2">
    <source>
        <dbReference type="Proteomes" id="UP000001542"/>
    </source>
</evidence>
<dbReference type="AlphaFoldDB" id="A2D8Y5"/>